<comment type="caution">
    <text evidence="1">The sequence shown here is derived from an EMBL/GenBank/DDBJ whole genome shotgun (WGS) entry which is preliminary data.</text>
</comment>
<dbReference type="PANTHER" id="PTHR47510:SF3">
    <property type="entry name" value="ENDO_EXONUCLEASE_PHOSPHATASE DOMAIN-CONTAINING PROTEIN"/>
    <property type="match status" value="1"/>
</dbReference>
<sequence>MKDIGLEWNKRKCSVAHVETGTLESEKPPTLRLQQGAGFKSVCDAGAKLLDATQCWPIAELKRLDREAREVIVENGGKHPLGSTALVYLPRGLGGRGLNSVEREYKQAKIKAAVRLSTNEDPAVEVVRRFQERSEEMGQRSRVKDAKKYISEFGLNLSLVHPQPLVTCLTNDLKVPGKKIGMWLKTVAKERDVEELRAEGWQGPLLTERWEDQEVGGEWCSSMSECKTAPTHTIAGLLELYQQLLPTKVYHQKRRGTHTSEDVKCRMCEGRLQHQANERLRWTEQMNSDLLECKKMALELMKSDNPPRLESGRKMGYIQAMQARWVEKGYGNLALTKLELYFYLDTTCGGRGVKSVEAEYKQTKIKSAVKLYGDEDPTMGLVRAFEEKAVVKGHRPLVKEAGKFAEELGVSLNLSYPKPKLSDEEGKEVSMEKIKNKLNRGKKDEEKTLKYGPLRWEMKAQYKGYNINQYNVIMDVLGGWSVDMERSLRRLLGSRCKEILRLMQRSVISTQHLEVQYCDYNNTNNNNSYPPDIVALSETWLRDQPQLLNYVFISGFVTELQNREGIRGGDIEKAHPELEHLWIEVPGRNKYSRAPVGVIYNSKPMLSPSDWLNSLENLLGYLTVCWDGMLMLTGDINIDMLRPSDHLTKRYQGILDTFELTQIMKRPSRVTRTSKTLIDHFIINHPQKMTNTGIIPCSIVSDHDAIYACINVRLPRFQPCYKFIRDIRNFNENVFKGDFSTLPLSVIYYSNDPDEQLETLNTLISECLERHAPLRKVRVTRPPAPWMKDPLIEELQKKRDSARFTAHQTSTDAAWHEFRSVRNKLKSAIRTVGKAFIEKALHSNKSRKAWKVIHRVLKPSARPLQFDPDELNDFFTTTGQRTLETRATPIEDLTCPKDNLPDVPSGGHSTTTAFMRVRDDIRYAMERKDVTLMVLADFFKAFHAISYRATIVKFYKLAFSKPFLSHFNVKELDSRAVDMNETLLSITNWSQDSNLALNPTKTKCMLFSTPQMSSPYHSLPLTERPIHLSVGDKPLERFHSIKLLGVHMTDTLKWDDHVKHRASSCYGALAAPGK</sequence>
<dbReference type="Proteomes" id="UP000225706">
    <property type="component" value="Unassembled WGS sequence"/>
</dbReference>
<dbReference type="SUPFAM" id="SSF56219">
    <property type="entry name" value="DNase I-like"/>
    <property type="match status" value="1"/>
</dbReference>
<proteinExistence type="predicted"/>
<accession>A0A2B4S663</accession>
<evidence type="ECO:0000313" key="1">
    <source>
        <dbReference type="EMBL" id="PFX24876.1"/>
    </source>
</evidence>
<dbReference type="OrthoDB" id="5987290at2759"/>
<evidence type="ECO:0008006" key="3">
    <source>
        <dbReference type="Google" id="ProtNLM"/>
    </source>
</evidence>
<reference evidence="2" key="1">
    <citation type="journal article" date="2017" name="bioRxiv">
        <title>Comparative analysis of the genomes of Stylophora pistillata and Acropora digitifera provides evidence for extensive differences between species of corals.</title>
        <authorList>
            <person name="Voolstra C.R."/>
            <person name="Li Y."/>
            <person name="Liew Y.J."/>
            <person name="Baumgarten S."/>
            <person name="Zoccola D."/>
            <person name="Flot J.-F."/>
            <person name="Tambutte S."/>
            <person name="Allemand D."/>
            <person name="Aranda M."/>
        </authorList>
    </citation>
    <scope>NUCLEOTIDE SEQUENCE [LARGE SCALE GENOMIC DNA]</scope>
</reference>
<dbReference type="PANTHER" id="PTHR47510">
    <property type="entry name" value="REVERSE TRANSCRIPTASE DOMAIN-CONTAINING PROTEIN"/>
    <property type="match status" value="1"/>
</dbReference>
<dbReference type="AlphaFoldDB" id="A0A2B4S663"/>
<dbReference type="EMBL" id="LSMT01000165">
    <property type="protein sequence ID" value="PFX24876.1"/>
    <property type="molecule type" value="Genomic_DNA"/>
</dbReference>
<evidence type="ECO:0000313" key="2">
    <source>
        <dbReference type="Proteomes" id="UP000225706"/>
    </source>
</evidence>
<organism evidence="1 2">
    <name type="scientific">Stylophora pistillata</name>
    <name type="common">Smooth cauliflower coral</name>
    <dbReference type="NCBI Taxonomy" id="50429"/>
    <lineage>
        <taxon>Eukaryota</taxon>
        <taxon>Metazoa</taxon>
        <taxon>Cnidaria</taxon>
        <taxon>Anthozoa</taxon>
        <taxon>Hexacorallia</taxon>
        <taxon>Scleractinia</taxon>
        <taxon>Astrocoeniina</taxon>
        <taxon>Pocilloporidae</taxon>
        <taxon>Stylophora</taxon>
    </lineage>
</organism>
<protein>
    <recommendedName>
        <fullName evidence="3">Reverse transcriptase domain-containing protein</fullName>
    </recommendedName>
</protein>
<dbReference type="Gene3D" id="3.60.10.10">
    <property type="entry name" value="Endonuclease/exonuclease/phosphatase"/>
    <property type="match status" value="1"/>
</dbReference>
<dbReference type="InterPro" id="IPR036691">
    <property type="entry name" value="Endo/exonu/phosph_ase_sf"/>
</dbReference>
<keyword evidence="2" id="KW-1185">Reference proteome</keyword>
<gene>
    <name evidence="1" type="ORF">AWC38_SpisGene10518</name>
</gene>
<name>A0A2B4S663_STYPI</name>